<accession>A0AA41Q9A1</accession>
<feature type="region of interest" description="Disordered" evidence="1">
    <location>
        <begin position="567"/>
        <end position="591"/>
    </location>
</feature>
<protein>
    <submittedName>
        <fullName evidence="2">Uncharacterized protein</fullName>
    </submittedName>
</protein>
<evidence type="ECO:0000313" key="2">
    <source>
        <dbReference type="EMBL" id="MCF2533632.1"/>
    </source>
</evidence>
<dbReference type="Proteomes" id="UP001165378">
    <property type="component" value="Unassembled WGS sequence"/>
</dbReference>
<dbReference type="RefSeq" id="WP_235058399.1">
    <property type="nucleotide sequence ID" value="NZ_JAKFHA010000054.1"/>
</dbReference>
<dbReference type="AlphaFoldDB" id="A0AA41Q9A1"/>
<dbReference type="EMBL" id="JAKFHA010000054">
    <property type="protein sequence ID" value="MCF2533632.1"/>
    <property type="molecule type" value="Genomic_DNA"/>
</dbReference>
<gene>
    <name evidence="2" type="ORF">LZ495_41330</name>
</gene>
<keyword evidence="3" id="KW-1185">Reference proteome</keyword>
<name>A0AA41Q9A1_9ACTN</name>
<evidence type="ECO:0000256" key="1">
    <source>
        <dbReference type="SAM" id="MobiDB-lite"/>
    </source>
</evidence>
<evidence type="ECO:0000313" key="3">
    <source>
        <dbReference type="Proteomes" id="UP001165378"/>
    </source>
</evidence>
<comment type="caution">
    <text evidence="2">The sequence shown here is derived from an EMBL/GenBank/DDBJ whole genome shotgun (WGS) entry which is preliminary data.</text>
</comment>
<organism evidence="2 3">
    <name type="scientific">Yinghuangia soli</name>
    <dbReference type="NCBI Taxonomy" id="2908204"/>
    <lineage>
        <taxon>Bacteria</taxon>
        <taxon>Bacillati</taxon>
        <taxon>Actinomycetota</taxon>
        <taxon>Actinomycetes</taxon>
        <taxon>Kitasatosporales</taxon>
        <taxon>Streptomycetaceae</taxon>
        <taxon>Yinghuangia</taxon>
    </lineage>
</organism>
<reference evidence="2" key="1">
    <citation type="submission" date="2022-01" db="EMBL/GenBank/DDBJ databases">
        <title>Genome-Based Taxonomic Classification of the Phylum Actinobacteria.</title>
        <authorList>
            <person name="Gao Y."/>
        </authorList>
    </citation>
    <scope>NUCLEOTIDE SEQUENCE</scope>
    <source>
        <strain evidence="2">KLBMP 8922</strain>
    </source>
</reference>
<proteinExistence type="predicted"/>
<sequence length="591" mass="63049">MLLTAATFLATPASAAHPKPAGPILKSKLVTEAQPDECFREIGDHRPMPDSGKCPAGYQAKINQSYPWGGAVSGNYAYVGTGANIVCAGTQIFQYSTPYRSGGSVCEYGEGPDDSVERYGPGGGDSRTPKILQIDARTDAVKDITPVNDPYLPHVAGLRGGFAHGNLVILGGPVLASDGSGKTVGVGMFAFDGSTGRFLASTQDSTLGNVRVGVEASDGNLYVAARANGAFGGQILKWTGTLEDPFQYEVVGTLPNEGGYIIEHQGQLIVSGWAYTDPSAGIPGSVTHGPAQLWASRSLNSGPLTPADANGWKSFFSYTDYDPDPVIGKSMYWGALASWRGSLYVGTYQIDTHGTSILSLWNEYGRPTSERQKLADISNAARPTSVLRIDRPGADNQAVTLLYGKEKWPVRDANGTWTDTPNKLGQKPKFGDAGFNGNPYNAYSWTFTVFENKLYMATADLSSIVGQVAPLSQALLQESDLFRLYQEYIEGPRLRDQYGGGDIWRMDNPESPAVAETLNGFGNASRWGVRIFLPFPQLGHFYAGMGGGDNLRTGKDRGGFGVYKLTPGKPGKPVPPSKPHYGPVLPAFGGA</sequence>